<organism evidence="1 2">
    <name type="scientific">Trifolium medium</name>
    <dbReference type="NCBI Taxonomy" id="97028"/>
    <lineage>
        <taxon>Eukaryota</taxon>
        <taxon>Viridiplantae</taxon>
        <taxon>Streptophyta</taxon>
        <taxon>Embryophyta</taxon>
        <taxon>Tracheophyta</taxon>
        <taxon>Spermatophyta</taxon>
        <taxon>Magnoliopsida</taxon>
        <taxon>eudicotyledons</taxon>
        <taxon>Gunneridae</taxon>
        <taxon>Pentapetalae</taxon>
        <taxon>rosids</taxon>
        <taxon>fabids</taxon>
        <taxon>Fabales</taxon>
        <taxon>Fabaceae</taxon>
        <taxon>Papilionoideae</taxon>
        <taxon>50 kb inversion clade</taxon>
        <taxon>NPAAA clade</taxon>
        <taxon>Hologalegina</taxon>
        <taxon>IRL clade</taxon>
        <taxon>Trifolieae</taxon>
        <taxon>Trifolium</taxon>
    </lineage>
</organism>
<feature type="non-terminal residue" evidence="1">
    <location>
        <position position="54"/>
    </location>
</feature>
<dbReference type="AlphaFoldDB" id="A0A392UWF9"/>
<keyword evidence="2" id="KW-1185">Reference proteome</keyword>
<accession>A0A392UWF9</accession>
<evidence type="ECO:0000313" key="1">
    <source>
        <dbReference type="EMBL" id="MCI79221.1"/>
    </source>
</evidence>
<dbReference type="EMBL" id="LXQA010968934">
    <property type="protein sequence ID" value="MCI79221.1"/>
    <property type="molecule type" value="Genomic_DNA"/>
</dbReference>
<sequence>MKDNIVKDKPVVHKQVKGNAVQDKGLKKKVVNVQLVKRRQSEKQKANWFKNQSQ</sequence>
<proteinExistence type="predicted"/>
<comment type="caution">
    <text evidence="1">The sequence shown here is derived from an EMBL/GenBank/DDBJ whole genome shotgun (WGS) entry which is preliminary data.</text>
</comment>
<dbReference type="Proteomes" id="UP000265520">
    <property type="component" value="Unassembled WGS sequence"/>
</dbReference>
<evidence type="ECO:0000313" key="2">
    <source>
        <dbReference type="Proteomes" id="UP000265520"/>
    </source>
</evidence>
<name>A0A392UWF9_9FABA</name>
<reference evidence="1 2" key="1">
    <citation type="journal article" date="2018" name="Front. Plant Sci.">
        <title>Red Clover (Trifolium pratense) and Zigzag Clover (T. medium) - A Picture of Genomic Similarities and Differences.</title>
        <authorList>
            <person name="Dluhosova J."/>
            <person name="Istvanek J."/>
            <person name="Nedelnik J."/>
            <person name="Repkova J."/>
        </authorList>
    </citation>
    <scope>NUCLEOTIDE SEQUENCE [LARGE SCALE GENOMIC DNA]</scope>
    <source>
        <strain evidence="2">cv. 10/8</strain>
        <tissue evidence="1">Leaf</tissue>
    </source>
</reference>
<protein>
    <submittedName>
        <fullName evidence="1">Uncharacterized protein</fullName>
    </submittedName>
</protein>